<dbReference type="PROSITE" id="PS50123">
    <property type="entry name" value="CHER"/>
    <property type="match status" value="1"/>
</dbReference>
<dbReference type="EMBL" id="BLXZ01000006">
    <property type="protein sequence ID" value="GFO69607.1"/>
    <property type="molecule type" value="Genomic_DNA"/>
</dbReference>
<gene>
    <name evidence="2" type="primary">cheR_1</name>
    <name evidence="2" type="ORF">GMLC_31860</name>
</gene>
<protein>
    <submittedName>
        <fullName evidence="2">Chemotaxis protein R</fullName>
    </submittedName>
</protein>
<dbReference type="GO" id="GO:0008757">
    <property type="term" value="F:S-adenosylmethionine-dependent methyltransferase activity"/>
    <property type="evidence" value="ECO:0007669"/>
    <property type="project" value="InterPro"/>
</dbReference>
<dbReference type="PANTHER" id="PTHR24422:SF8">
    <property type="entry name" value="CHEMOTAXIS PROTEIN"/>
    <property type="match status" value="1"/>
</dbReference>
<dbReference type="SUPFAM" id="SSF53335">
    <property type="entry name" value="S-adenosyl-L-methionine-dependent methyltransferases"/>
    <property type="match status" value="1"/>
</dbReference>
<dbReference type="InterPro" id="IPR022642">
    <property type="entry name" value="CheR_C"/>
</dbReference>
<organism evidence="2 3">
    <name type="scientific">Geomonas limicola</name>
    <dbReference type="NCBI Taxonomy" id="2740186"/>
    <lineage>
        <taxon>Bacteria</taxon>
        <taxon>Pseudomonadati</taxon>
        <taxon>Thermodesulfobacteriota</taxon>
        <taxon>Desulfuromonadia</taxon>
        <taxon>Geobacterales</taxon>
        <taxon>Geobacteraceae</taxon>
        <taxon>Geomonas</taxon>
    </lineage>
</organism>
<dbReference type="Proteomes" id="UP000587586">
    <property type="component" value="Unassembled WGS sequence"/>
</dbReference>
<accession>A0A6V8NCS2</accession>
<sequence length="277" mass="31059">MCPTLNQQQVAELGSLLSDLARVYGYDFREYAEASLRRRLLLWLAGSGFGSFEAARLPLLRDPALFEGVLRGVTVNVSEMFRDPQVFKLLREQVVPHLATYPAVKIWHAGCASGEEAYSMAILLDEEGLKGRYRIYATDINQQVLKTAQDGIFPLSGMRLYTQNYQKSGGRSAFSDYYTAGYDHALLSASLKEGIVFAQHNLAVDGCFGEMQLVFCRNVLIYFKQSLRRRALELFDASLSPGGFLCLGTKETLDGSELGSRYQEVGSHSRIYRKRYG</sequence>
<dbReference type="SMART" id="SM00138">
    <property type="entry name" value="MeTrc"/>
    <property type="match status" value="1"/>
</dbReference>
<dbReference type="PANTHER" id="PTHR24422">
    <property type="entry name" value="CHEMOTAXIS PROTEIN METHYLTRANSFERASE"/>
    <property type="match status" value="1"/>
</dbReference>
<keyword evidence="3" id="KW-1185">Reference proteome</keyword>
<dbReference type="InterPro" id="IPR000780">
    <property type="entry name" value="CheR_MeTrfase"/>
</dbReference>
<reference evidence="3" key="1">
    <citation type="submission" date="2020-06" db="EMBL/GenBank/DDBJ databases">
        <title>Draft genomic sequecing of Geomonas sp. Red745.</title>
        <authorList>
            <person name="Itoh H."/>
            <person name="Xu Z.X."/>
            <person name="Ushijima N."/>
            <person name="Masuda Y."/>
            <person name="Shiratori Y."/>
            <person name="Senoo K."/>
        </authorList>
    </citation>
    <scope>NUCLEOTIDE SEQUENCE [LARGE SCALE GENOMIC DNA]</scope>
    <source>
        <strain evidence="3">Red745</strain>
    </source>
</reference>
<name>A0A6V8NCS2_9BACT</name>
<dbReference type="AlphaFoldDB" id="A0A6V8NCS2"/>
<dbReference type="InterPro" id="IPR050903">
    <property type="entry name" value="Bact_Chemotaxis_MeTrfase"/>
</dbReference>
<dbReference type="InterPro" id="IPR029063">
    <property type="entry name" value="SAM-dependent_MTases_sf"/>
</dbReference>
<dbReference type="Pfam" id="PF01739">
    <property type="entry name" value="CheR"/>
    <property type="match status" value="1"/>
</dbReference>
<evidence type="ECO:0000313" key="2">
    <source>
        <dbReference type="EMBL" id="GFO69607.1"/>
    </source>
</evidence>
<proteinExistence type="predicted"/>
<evidence type="ECO:0000313" key="3">
    <source>
        <dbReference type="Proteomes" id="UP000587586"/>
    </source>
</evidence>
<dbReference type="RefSeq" id="WP_183362183.1">
    <property type="nucleotide sequence ID" value="NZ_BLXZ01000006.1"/>
</dbReference>
<evidence type="ECO:0000259" key="1">
    <source>
        <dbReference type="PROSITE" id="PS50123"/>
    </source>
</evidence>
<comment type="caution">
    <text evidence="2">The sequence shown here is derived from an EMBL/GenBank/DDBJ whole genome shotgun (WGS) entry which is preliminary data.</text>
</comment>
<feature type="domain" description="CheR-type methyltransferase" evidence="1">
    <location>
        <begin position="25"/>
        <end position="275"/>
    </location>
</feature>
<dbReference type="PRINTS" id="PR00996">
    <property type="entry name" value="CHERMTFRASE"/>
</dbReference>
<dbReference type="Gene3D" id="3.40.50.150">
    <property type="entry name" value="Vaccinia Virus protein VP39"/>
    <property type="match status" value="1"/>
</dbReference>